<dbReference type="Proteomes" id="UP000199668">
    <property type="component" value="Unassembled WGS sequence"/>
</dbReference>
<dbReference type="PANTHER" id="PTHR35529">
    <property type="entry name" value="MANGANESE EFFLUX PUMP MNTP-RELATED"/>
    <property type="match status" value="1"/>
</dbReference>
<dbReference type="EMBL" id="FOTY01000007">
    <property type="protein sequence ID" value="SFL87299.1"/>
    <property type="molecule type" value="Genomic_DNA"/>
</dbReference>
<evidence type="ECO:0000256" key="3">
    <source>
        <dbReference type="ARBA" id="ARBA00022989"/>
    </source>
</evidence>
<evidence type="ECO:0000256" key="5">
    <source>
        <dbReference type="SAM" id="Phobius"/>
    </source>
</evidence>
<evidence type="ECO:0000256" key="4">
    <source>
        <dbReference type="ARBA" id="ARBA00023136"/>
    </source>
</evidence>
<keyword evidence="4 5" id="KW-0472">Membrane</keyword>
<accession>A0A1I4L8U8</accession>
<sequence length="207" mass="22406">MKKPLPPPECFAPDMHKLYEHIRKGEREMEGWLVLCGMAAALSMDAFSMSLAAAMNQAGRIPRLKTAAVVGFFHMIMPSFGLFGGRWIEESFEQAALMVGGMLLIFTGMQMIWSALSNEETTAAVMPRGKGIFLFAVLVSLDSFSIGISLGILQTPWVEVLLLFGAFSAAFTWAGLALGGRLQYMLGHLGEAAGGIILFSLGLKLIL</sequence>
<reference evidence="6 7" key="1">
    <citation type="submission" date="2016-10" db="EMBL/GenBank/DDBJ databases">
        <authorList>
            <person name="de Groot N.N."/>
        </authorList>
    </citation>
    <scope>NUCLEOTIDE SEQUENCE [LARGE SCALE GENOMIC DNA]</scope>
    <source>
        <strain evidence="6 7">CGMCC 1.6134</strain>
    </source>
</reference>
<feature type="transmembrane region" description="Helical" evidence="5">
    <location>
        <begin position="32"/>
        <end position="55"/>
    </location>
</feature>
<feature type="transmembrane region" description="Helical" evidence="5">
    <location>
        <begin position="133"/>
        <end position="153"/>
    </location>
</feature>
<feature type="transmembrane region" description="Helical" evidence="5">
    <location>
        <begin position="67"/>
        <end position="88"/>
    </location>
</feature>
<keyword evidence="3 5" id="KW-1133">Transmembrane helix</keyword>
<proteinExistence type="predicted"/>
<evidence type="ECO:0000313" key="6">
    <source>
        <dbReference type="EMBL" id="SFL87299.1"/>
    </source>
</evidence>
<organism evidence="6 7">
    <name type="scientific">Salibacterium qingdaonense</name>
    <dbReference type="NCBI Taxonomy" id="266892"/>
    <lineage>
        <taxon>Bacteria</taxon>
        <taxon>Bacillati</taxon>
        <taxon>Bacillota</taxon>
        <taxon>Bacilli</taxon>
        <taxon>Bacillales</taxon>
        <taxon>Bacillaceae</taxon>
    </lineage>
</organism>
<keyword evidence="1" id="KW-1003">Cell membrane</keyword>
<evidence type="ECO:0000313" key="7">
    <source>
        <dbReference type="Proteomes" id="UP000199668"/>
    </source>
</evidence>
<feature type="transmembrane region" description="Helical" evidence="5">
    <location>
        <begin position="95"/>
        <end position="113"/>
    </location>
</feature>
<dbReference type="STRING" id="266892.SAMN04488054_10725"/>
<gene>
    <name evidence="6" type="ORF">SAMN04488054_10725</name>
</gene>
<dbReference type="PANTHER" id="PTHR35529:SF1">
    <property type="entry name" value="MANGANESE EFFLUX PUMP MNTP-RELATED"/>
    <property type="match status" value="1"/>
</dbReference>
<feature type="transmembrane region" description="Helical" evidence="5">
    <location>
        <begin position="185"/>
        <end position="206"/>
    </location>
</feature>
<name>A0A1I4L8U8_9BACI</name>
<evidence type="ECO:0000256" key="2">
    <source>
        <dbReference type="ARBA" id="ARBA00022692"/>
    </source>
</evidence>
<dbReference type="OrthoDB" id="1679700at2"/>
<dbReference type="AlphaFoldDB" id="A0A1I4L8U8"/>
<keyword evidence="2 5" id="KW-0812">Transmembrane</keyword>
<dbReference type="InterPro" id="IPR003810">
    <property type="entry name" value="Mntp/YtaF"/>
</dbReference>
<keyword evidence="7" id="KW-1185">Reference proteome</keyword>
<evidence type="ECO:0000256" key="1">
    <source>
        <dbReference type="ARBA" id="ARBA00022475"/>
    </source>
</evidence>
<feature type="transmembrane region" description="Helical" evidence="5">
    <location>
        <begin position="160"/>
        <end position="179"/>
    </location>
</feature>
<protein>
    <submittedName>
        <fullName evidence="6">Putative Mn2+ efflux pump MntP</fullName>
    </submittedName>
</protein>
<dbReference type="Pfam" id="PF02659">
    <property type="entry name" value="Mntp"/>
    <property type="match status" value="1"/>
</dbReference>